<name>A0A7S3PB17_9STRA</name>
<evidence type="ECO:0000313" key="2">
    <source>
        <dbReference type="EMBL" id="CAE0417831.1"/>
    </source>
</evidence>
<feature type="compositionally biased region" description="Basic and acidic residues" evidence="1">
    <location>
        <begin position="84"/>
        <end position="111"/>
    </location>
</feature>
<organism evidence="2">
    <name type="scientific">Amphora coffeiformis</name>
    <dbReference type="NCBI Taxonomy" id="265554"/>
    <lineage>
        <taxon>Eukaryota</taxon>
        <taxon>Sar</taxon>
        <taxon>Stramenopiles</taxon>
        <taxon>Ochrophyta</taxon>
        <taxon>Bacillariophyta</taxon>
        <taxon>Bacillariophyceae</taxon>
        <taxon>Bacillariophycidae</taxon>
        <taxon>Thalassiophysales</taxon>
        <taxon>Catenulaceae</taxon>
        <taxon>Amphora</taxon>
    </lineage>
</organism>
<feature type="compositionally biased region" description="Basic and acidic residues" evidence="1">
    <location>
        <begin position="121"/>
        <end position="131"/>
    </location>
</feature>
<feature type="compositionally biased region" description="Basic residues" evidence="1">
    <location>
        <begin position="33"/>
        <end position="43"/>
    </location>
</feature>
<reference evidence="2" key="1">
    <citation type="submission" date="2021-01" db="EMBL/GenBank/DDBJ databases">
        <authorList>
            <person name="Corre E."/>
            <person name="Pelletier E."/>
            <person name="Niang G."/>
            <person name="Scheremetjew M."/>
            <person name="Finn R."/>
            <person name="Kale V."/>
            <person name="Holt S."/>
            <person name="Cochrane G."/>
            <person name="Meng A."/>
            <person name="Brown T."/>
            <person name="Cohen L."/>
        </authorList>
    </citation>
    <scope>NUCLEOTIDE SEQUENCE</scope>
    <source>
        <strain evidence="2">CCMP127</strain>
    </source>
</reference>
<feature type="region of interest" description="Disordered" evidence="1">
    <location>
        <begin position="1"/>
        <end position="56"/>
    </location>
</feature>
<accession>A0A7S3PB17</accession>
<dbReference type="AlphaFoldDB" id="A0A7S3PB17"/>
<sequence length="309" mass="34827">MGLYDDIDLDELDNMSSDDDSEEEDEAPSMLHKFMKKEKKKKTALSDFNGFDDDDDNTIVRKMKGILALRESLGMDDDASFMAEQEKKAEERRKMANMTVEERMRYEESKTGDVMSKIRARHVEQLKEAEIKPPPPKPQAPPMPGLKPLQQAPPMPGLKPIPGEKKRLVKKKPKESDETGERRIRRSKSDDGMAVRSGEKPRRSRRASIAGSMPSTADRVDTGEKKKIRMQRRGSTGARPTSMEEINKVKEVRRLKSGSTSSKAVSSRSGLTKQPSTRLKKEKSTRKIKKEGSSKSEDKPIRKKAVAAL</sequence>
<dbReference type="EMBL" id="HBIM01019377">
    <property type="protein sequence ID" value="CAE0417831.1"/>
    <property type="molecule type" value="Transcribed_RNA"/>
</dbReference>
<feature type="compositionally biased region" description="Basic residues" evidence="1">
    <location>
        <begin position="278"/>
        <end position="289"/>
    </location>
</feature>
<feature type="compositionally biased region" description="Basic and acidic residues" evidence="1">
    <location>
        <begin position="290"/>
        <end position="300"/>
    </location>
</feature>
<feature type="compositionally biased region" description="Basic and acidic residues" evidence="1">
    <location>
        <begin position="245"/>
        <end position="254"/>
    </location>
</feature>
<evidence type="ECO:0000256" key="1">
    <source>
        <dbReference type="SAM" id="MobiDB-lite"/>
    </source>
</evidence>
<proteinExistence type="predicted"/>
<feature type="compositionally biased region" description="Acidic residues" evidence="1">
    <location>
        <begin position="1"/>
        <end position="27"/>
    </location>
</feature>
<feature type="compositionally biased region" description="Low complexity" evidence="1">
    <location>
        <begin position="257"/>
        <end position="269"/>
    </location>
</feature>
<feature type="region of interest" description="Disordered" evidence="1">
    <location>
        <begin position="83"/>
        <end position="309"/>
    </location>
</feature>
<protein>
    <submittedName>
        <fullName evidence="2">Uncharacterized protein</fullName>
    </submittedName>
</protein>
<feature type="compositionally biased region" description="Pro residues" evidence="1">
    <location>
        <begin position="132"/>
        <end position="159"/>
    </location>
</feature>
<gene>
    <name evidence="2" type="ORF">ACOF00016_LOCUS14718</name>
</gene>
<feature type="compositionally biased region" description="Basic and acidic residues" evidence="1">
    <location>
        <begin position="174"/>
        <end position="201"/>
    </location>
</feature>